<feature type="compositionally biased region" description="Basic residues" evidence="1">
    <location>
        <begin position="1"/>
        <end position="12"/>
    </location>
</feature>
<protein>
    <submittedName>
        <fullName evidence="2">Uncharacterized protein</fullName>
    </submittedName>
</protein>
<evidence type="ECO:0000256" key="1">
    <source>
        <dbReference type="SAM" id="MobiDB-lite"/>
    </source>
</evidence>
<name>A0A0E9S412_ANGAN</name>
<organism evidence="2">
    <name type="scientific">Anguilla anguilla</name>
    <name type="common">European freshwater eel</name>
    <name type="synonym">Muraena anguilla</name>
    <dbReference type="NCBI Taxonomy" id="7936"/>
    <lineage>
        <taxon>Eukaryota</taxon>
        <taxon>Metazoa</taxon>
        <taxon>Chordata</taxon>
        <taxon>Craniata</taxon>
        <taxon>Vertebrata</taxon>
        <taxon>Euteleostomi</taxon>
        <taxon>Actinopterygii</taxon>
        <taxon>Neopterygii</taxon>
        <taxon>Teleostei</taxon>
        <taxon>Anguilliformes</taxon>
        <taxon>Anguillidae</taxon>
        <taxon>Anguilla</taxon>
    </lineage>
</organism>
<evidence type="ECO:0000313" key="2">
    <source>
        <dbReference type="EMBL" id="JAH35947.1"/>
    </source>
</evidence>
<sequence>MLRGLLHSHMKSLQKGVQASACQC</sequence>
<proteinExistence type="predicted"/>
<accession>A0A0E9S412</accession>
<reference evidence="2" key="2">
    <citation type="journal article" date="2015" name="Fish Shellfish Immunol.">
        <title>Early steps in the European eel (Anguilla anguilla)-Vibrio vulnificus interaction in the gills: Role of the RtxA13 toxin.</title>
        <authorList>
            <person name="Callol A."/>
            <person name="Pajuelo D."/>
            <person name="Ebbesson L."/>
            <person name="Teles M."/>
            <person name="MacKenzie S."/>
            <person name="Amaro C."/>
        </authorList>
    </citation>
    <scope>NUCLEOTIDE SEQUENCE</scope>
</reference>
<reference evidence="2" key="1">
    <citation type="submission" date="2014-11" db="EMBL/GenBank/DDBJ databases">
        <authorList>
            <person name="Amaro Gonzalez C."/>
        </authorList>
    </citation>
    <scope>NUCLEOTIDE SEQUENCE</scope>
</reference>
<dbReference type="EMBL" id="GBXM01072630">
    <property type="protein sequence ID" value="JAH35947.1"/>
    <property type="molecule type" value="Transcribed_RNA"/>
</dbReference>
<feature type="compositionally biased region" description="Polar residues" evidence="1">
    <location>
        <begin position="15"/>
        <end position="24"/>
    </location>
</feature>
<feature type="region of interest" description="Disordered" evidence="1">
    <location>
        <begin position="1"/>
        <end position="24"/>
    </location>
</feature>
<dbReference type="AlphaFoldDB" id="A0A0E9S412"/>